<feature type="transmembrane region" description="Helical" evidence="1">
    <location>
        <begin position="125"/>
        <end position="144"/>
    </location>
</feature>
<feature type="transmembrane region" description="Helical" evidence="1">
    <location>
        <begin position="247"/>
        <end position="266"/>
    </location>
</feature>
<organism evidence="3 4">
    <name type="scientific">Arcicella rosea</name>
    <dbReference type="NCBI Taxonomy" id="502909"/>
    <lineage>
        <taxon>Bacteria</taxon>
        <taxon>Pseudomonadati</taxon>
        <taxon>Bacteroidota</taxon>
        <taxon>Cytophagia</taxon>
        <taxon>Cytophagales</taxon>
        <taxon>Flectobacillaceae</taxon>
        <taxon>Arcicella</taxon>
    </lineage>
</organism>
<accession>A0A841EN98</accession>
<keyword evidence="4" id="KW-1185">Reference proteome</keyword>
<sequence>MKLNQLTFTRFIAAILIVFFHFGNNTILASSNITAPIVKQANLGVSYFFILSGFVMMIAYSHKKIDFKQYYLNRFARIFPAYFFSLLLILFFQIVHHFPINWRAFLLNVFAIQAWFPGYATSFNFTGWSLSVEVFFYLCFPILLHYFYQKFHKKEILISVILVWLVTQLFFHYSLNTYYKSDSSFSHDLLFYFPSMHLSSFLVGNATGIFYLYLVEKKRHSDFYHLLLIFLLILLYLLLKYPPPVNFHNGLLAILFVPIILSLSLVEKSMPILTSKLSIFLGEISYGIYILQYPVIVYSPAICKRMGIPDGFYSYLLCLCIVSALSYFFLEQPLRRFISNGFRWGNLPKGNTKKTFG</sequence>
<reference evidence="3 4" key="1">
    <citation type="submission" date="2020-08" db="EMBL/GenBank/DDBJ databases">
        <title>Functional genomics of gut bacteria from endangered species of beetles.</title>
        <authorList>
            <person name="Carlos-Shanley C."/>
        </authorList>
    </citation>
    <scope>NUCLEOTIDE SEQUENCE [LARGE SCALE GENOMIC DNA]</scope>
    <source>
        <strain evidence="3 4">S00070</strain>
    </source>
</reference>
<dbReference type="InterPro" id="IPR002656">
    <property type="entry name" value="Acyl_transf_3_dom"/>
</dbReference>
<evidence type="ECO:0000313" key="3">
    <source>
        <dbReference type="EMBL" id="MBB6004705.1"/>
    </source>
</evidence>
<dbReference type="Proteomes" id="UP000524404">
    <property type="component" value="Unassembled WGS sequence"/>
</dbReference>
<protein>
    <submittedName>
        <fullName evidence="3">Peptidoglycan/LPS O-acetylase OafA/YrhL</fullName>
    </submittedName>
</protein>
<keyword evidence="1" id="KW-0812">Transmembrane</keyword>
<keyword evidence="1" id="KW-1133">Transmembrane helix</keyword>
<feature type="transmembrane region" description="Helical" evidence="1">
    <location>
        <begin position="223"/>
        <end position="241"/>
    </location>
</feature>
<dbReference type="PANTHER" id="PTHR23028">
    <property type="entry name" value="ACETYLTRANSFERASE"/>
    <property type="match status" value="1"/>
</dbReference>
<dbReference type="Pfam" id="PF01757">
    <property type="entry name" value="Acyl_transf_3"/>
    <property type="match status" value="1"/>
</dbReference>
<comment type="caution">
    <text evidence="3">The sequence shown here is derived from an EMBL/GenBank/DDBJ whole genome shotgun (WGS) entry which is preliminary data.</text>
</comment>
<evidence type="ECO:0000256" key="1">
    <source>
        <dbReference type="SAM" id="Phobius"/>
    </source>
</evidence>
<dbReference type="PANTHER" id="PTHR23028:SF53">
    <property type="entry name" value="ACYL_TRANSF_3 DOMAIN-CONTAINING PROTEIN"/>
    <property type="match status" value="1"/>
</dbReference>
<dbReference type="GO" id="GO:0000271">
    <property type="term" value="P:polysaccharide biosynthetic process"/>
    <property type="evidence" value="ECO:0007669"/>
    <property type="project" value="TreeGrafter"/>
</dbReference>
<evidence type="ECO:0000259" key="2">
    <source>
        <dbReference type="Pfam" id="PF01757"/>
    </source>
</evidence>
<feature type="transmembrane region" description="Helical" evidence="1">
    <location>
        <begin position="7"/>
        <end position="23"/>
    </location>
</feature>
<feature type="transmembrane region" description="Helical" evidence="1">
    <location>
        <begin position="81"/>
        <end position="100"/>
    </location>
</feature>
<feature type="transmembrane region" description="Helical" evidence="1">
    <location>
        <begin position="156"/>
        <end position="175"/>
    </location>
</feature>
<keyword evidence="1" id="KW-0472">Membrane</keyword>
<dbReference type="GO" id="GO:0016747">
    <property type="term" value="F:acyltransferase activity, transferring groups other than amino-acyl groups"/>
    <property type="evidence" value="ECO:0007669"/>
    <property type="project" value="InterPro"/>
</dbReference>
<dbReference type="InterPro" id="IPR050879">
    <property type="entry name" value="Acyltransferase_3"/>
</dbReference>
<feature type="transmembrane region" description="Helical" evidence="1">
    <location>
        <begin position="278"/>
        <end position="300"/>
    </location>
</feature>
<dbReference type="AlphaFoldDB" id="A0A841EN98"/>
<feature type="transmembrane region" description="Helical" evidence="1">
    <location>
        <begin position="195"/>
        <end position="214"/>
    </location>
</feature>
<gene>
    <name evidence="3" type="ORF">HNP25_003375</name>
</gene>
<feature type="domain" description="Acyltransferase 3" evidence="2">
    <location>
        <begin position="6"/>
        <end position="328"/>
    </location>
</feature>
<feature type="transmembrane region" description="Helical" evidence="1">
    <location>
        <begin position="43"/>
        <end position="60"/>
    </location>
</feature>
<proteinExistence type="predicted"/>
<dbReference type="EMBL" id="JACHKT010000028">
    <property type="protein sequence ID" value="MBB6004705.1"/>
    <property type="molecule type" value="Genomic_DNA"/>
</dbReference>
<evidence type="ECO:0000313" key="4">
    <source>
        <dbReference type="Proteomes" id="UP000524404"/>
    </source>
</evidence>
<name>A0A841EN98_9BACT</name>
<dbReference type="GO" id="GO:0016020">
    <property type="term" value="C:membrane"/>
    <property type="evidence" value="ECO:0007669"/>
    <property type="project" value="TreeGrafter"/>
</dbReference>
<feature type="transmembrane region" description="Helical" evidence="1">
    <location>
        <begin position="312"/>
        <end position="330"/>
    </location>
</feature>